<feature type="region of interest" description="Disordered" evidence="8">
    <location>
        <begin position="1"/>
        <end position="21"/>
    </location>
</feature>
<organism evidence="9 10">
    <name type="scientific">Talaromyces pinophilus</name>
    <name type="common">Penicillium pinophilum</name>
    <dbReference type="NCBI Taxonomy" id="128442"/>
    <lineage>
        <taxon>Eukaryota</taxon>
        <taxon>Fungi</taxon>
        <taxon>Dikarya</taxon>
        <taxon>Ascomycota</taxon>
        <taxon>Pezizomycotina</taxon>
        <taxon>Eurotiomycetes</taxon>
        <taxon>Eurotiomycetidae</taxon>
        <taxon>Eurotiales</taxon>
        <taxon>Trichocomaceae</taxon>
        <taxon>Talaromyces</taxon>
        <taxon>Talaromyces sect. Talaromyces</taxon>
    </lineage>
</organism>
<keyword evidence="5 6" id="KW-0408">Iron</keyword>
<dbReference type="PROSITE" id="PS00086">
    <property type="entry name" value="CYTOCHROME_P450"/>
    <property type="match status" value="1"/>
</dbReference>
<evidence type="ECO:0000256" key="3">
    <source>
        <dbReference type="ARBA" id="ARBA00022723"/>
    </source>
</evidence>
<dbReference type="AlphaFoldDB" id="A0A478EBZ5"/>
<evidence type="ECO:0000256" key="2">
    <source>
        <dbReference type="ARBA" id="ARBA00010617"/>
    </source>
</evidence>
<dbReference type="PANTHER" id="PTHR47582:SF1">
    <property type="entry name" value="P450, PUTATIVE (EUROFUNG)-RELATED"/>
    <property type="match status" value="1"/>
</dbReference>
<accession>A0A478EBZ5</accession>
<dbReference type="PRINTS" id="PR00465">
    <property type="entry name" value="EP450IV"/>
</dbReference>
<dbReference type="PANTHER" id="PTHR47582">
    <property type="entry name" value="P450, PUTATIVE (EUROFUNG)-RELATED"/>
    <property type="match status" value="1"/>
</dbReference>
<reference evidence="10" key="1">
    <citation type="journal article" date="2015" name="Genome Announc.">
        <title>Draft genome sequence of Talaromyces cellulolyticus strain Y-94, a source of lignocellulosic biomass-degrading enzymes.</title>
        <authorList>
            <person name="Fujii T."/>
            <person name="Koike H."/>
            <person name="Sawayama S."/>
            <person name="Yano S."/>
            <person name="Inoue H."/>
        </authorList>
    </citation>
    <scope>NUCLEOTIDE SEQUENCE [LARGE SCALE GENOMIC DNA]</scope>
    <source>
        <strain evidence="10">Y-94</strain>
    </source>
</reference>
<keyword evidence="7" id="KW-0503">Monooxygenase</keyword>
<evidence type="ECO:0000313" key="10">
    <source>
        <dbReference type="Proteomes" id="UP000053095"/>
    </source>
</evidence>
<comment type="similarity">
    <text evidence="2 7">Belongs to the cytochrome P450 family.</text>
</comment>
<sequence length="222" mass="24446">MESIRTEVDTNMSDGKLNMKGLMDSSPRLNSVVDEVLRLTTNSFSVRTILEDTQLAGKTFRKGNNIMMSFRPLHQKDDVFGPSVTTFDPDRFAKNPTLRRISSFKPFGGGSTWCPGRIAARRETLAFVALTLYRCELSLVKNMDGSEPCFPRLEVAKPCLVIYAGYSIALATREVPLIISGHPPSPSSLFPQLGSNDFAAAPPAIITGGDYNDEAFQELYQA</sequence>
<dbReference type="Proteomes" id="UP000053095">
    <property type="component" value="Unassembled WGS sequence"/>
</dbReference>
<dbReference type="Gene3D" id="1.10.630.10">
    <property type="entry name" value="Cytochrome P450"/>
    <property type="match status" value="1"/>
</dbReference>
<proteinExistence type="inferred from homology"/>
<dbReference type="InterPro" id="IPR053007">
    <property type="entry name" value="CYP450_monoxygenase_sec-met"/>
</dbReference>
<dbReference type="GO" id="GO:0005506">
    <property type="term" value="F:iron ion binding"/>
    <property type="evidence" value="ECO:0007669"/>
    <property type="project" value="InterPro"/>
</dbReference>
<dbReference type="GO" id="GO:0004497">
    <property type="term" value="F:monooxygenase activity"/>
    <property type="evidence" value="ECO:0007669"/>
    <property type="project" value="UniProtKB-KW"/>
</dbReference>
<evidence type="ECO:0000256" key="7">
    <source>
        <dbReference type="RuleBase" id="RU000461"/>
    </source>
</evidence>
<dbReference type="SUPFAM" id="SSF48264">
    <property type="entry name" value="Cytochrome P450"/>
    <property type="match status" value="1"/>
</dbReference>
<gene>
    <name evidence="9" type="ORF">TCE0_044f16490</name>
</gene>
<feature type="binding site" description="axial binding residue" evidence="6">
    <location>
        <position position="114"/>
    </location>
    <ligand>
        <name>heme</name>
        <dbReference type="ChEBI" id="CHEBI:30413"/>
    </ligand>
    <ligandPart>
        <name>Fe</name>
        <dbReference type="ChEBI" id="CHEBI:18248"/>
    </ligandPart>
</feature>
<name>A0A478EBZ5_TALPI</name>
<dbReference type="InterPro" id="IPR002403">
    <property type="entry name" value="Cyt_P450_E_grp-IV"/>
</dbReference>
<evidence type="ECO:0000256" key="4">
    <source>
        <dbReference type="ARBA" id="ARBA00023002"/>
    </source>
</evidence>
<keyword evidence="6 7" id="KW-0349">Heme</keyword>
<evidence type="ECO:0000313" key="9">
    <source>
        <dbReference type="EMBL" id="GAM42474.1"/>
    </source>
</evidence>
<dbReference type="Pfam" id="PF00067">
    <property type="entry name" value="p450"/>
    <property type="match status" value="1"/>
</dbReference>
<dbReference type="InterPro" id="IPR001128">
    <property type="entry name" value="Cyt_P450"/>
</dbReference>
<comment type="cofactor">
    <cofactor evidence="1 6">
        <name>heme</name>
        <dbReference type="ChEBI" id="CHEBI:30413"/>
    </cofactor>
</comment>
<dbReference type="InterPro" id="IPR036396">
    <property type="entry name" value="Cyt_P450_sf"/>
</dbReference>
<evidence type="ECO:0000256" key="8">
    <source>
        <dbReference type="SAM" id="MobiDB-lite"/>
    </source>
</evidence>
<evidence type="ECO:0000256" key="1">
    <source>
        <dbReference type="ARBA" id="ARBA00001971"/>
    </source>
</evidence>
<dbReference type="GO" id="GO:0016705">
    <property type="term" value="F:oxidoreductase activity, acting on paired donors, with incorporation or reduction of molecular oxygen"/>
    <property type="evidence" value="ECO:0007669"/>
    <property type="project" value="InterPro"/>
</dbReference>
<evidence type="ECO:0000256" key="5">
    <source>
        <dbReference type="ARBA" id="ARBA00023004"/>
    </source>
</evidence>
<keyword evidence="10" id="KW-1185">Reference proteome</keyword>
<dbReference type="GO" id="GO:0020037">
    <property type="term" value="F:heme binding"/>
    <property type="evidence" value="ECO:0007669"/>
    <property type="project" value="InterPro"/>
</dbReference>
<protein>
    <submittedName>
        <fullName evidence="9">Cytochrome P450</fullName>
    </submittedName>
</protein>
<keyword evidence="3 6" id="KW-0479">Metal-binding</keyword>
<dbReference type="EMBL" id="DF933840">
    <property type="protein sequence ID" value="GAM42474.1"/>
    <property type="molecule type" value="Genomic_DNA"/>
</dbReference>
<evidence type="ECO:0000256" key="6">
    <source>
        <dbReference type="PIRSR" id="PIRSR602403-1"/>
    </source>
</evidence>
<keyword evidence="4 7" id="KW-0560">Oxidoreductase</keyword>
<dbReference type="InterPro" id="IPR017972">
    <property type="entry name" value="Cyt_P450_CS"/>
</dbReference>